<evidence type="ECO:0000313" key="1">
    <source>
        <dbReference type="EMBL" id="KAI8545239.1"/>
    </source>
</evidence>
<comment type="caution">
    <text evidence="1">The sequence shown here is derived from an EMBL/GenBank/DDBJ whole genome shotgun (WGS) entry which is preliminary data.</text>
</comment>
<dbReference type="Proteomes" id="UP001062846">
    <property type="component" value="Chromosome 7"/>
</dbReference>
<sequence length="776" mass="83534">MSRREPYVLSLILFFSLVFVTLIGLVAVNGDTQKEFYIAFLRDRPDEVESVFQSHINLLSTLKGSDLDAEESLVYSYNRSFNAFAAKLDEDEANELSSMDGVLSVFPNRYHKLHTTKSWEFIGLPQTAPRNVRRESNIVVGLLDTGITPESESFADNGLGPPPAKWKGTCGHFANFSGCNKKLIGARYFKLDGNSDPNDILSPIDVDGHGTHTSSTLAGNLVPNANLYGLATGTARGAVPSARVAMYKVCWASSGCSDMDILAAFDAAIHDGVDVISISIGGVSSDYVTDSIAIASFHAMKNGIITVASAGNEGPRAGTVSNSAPWMFTVAASGIDRQFRSKVVLGSGKTVSGIGVSLFDPKQKPYPLVSGDGVAKNSESMDNARFCFQESMDPRKVKGKLVLCKLGMWGADSVVKGFGGVGAIIESEQFLDAAQIYMAPATMVNTAVGETVSEYINSSSVLKSVAFLEETNDDFLKEQITEFLVKFRSPSAMIYKSEEVRIKAPFVASFSSRGPNPRSEHLLKPDIAAPGIDILASYTPIKSLTGLKGDTMHSKFTLMSGTSMACPHVAGVAAYVKSFQPNWTPAAIKSSIMTTATPMSSRMNKEAEFAYGAGQVNPTKALSPGLVYDMDEMSYIQFLCHEGYPGSSIAVLAGSKFINCSALLPGVGSDAINYPTMQLTLKSDQQSTVGVFRRIVTNVGPSQSIYNATIRAPQGVEITVKPMSLSFSRALEKRSFMVVVKAKTIKGMEMRSGSLIWRSSRHIVRSPIVVHDSPED</sequence>
<reference evidence="1" key="1">
    <citation type="submission" date="2022-02" db="EMBL/GenBank/DDBJ databases">
        <title>Plant Genome Project.</title>
        <authorList>
            <person name="Zhang R.-G."/>
        </authorList>
    </citation>
    <scope>NUCLEOTIDE SEQUENCE</scope>
    <source>
        <strain evidence="1">AT1</strain>
    </source>
</reference>
<dbReference type="EMBL" id="CM046394">
    <property type="protein sequence ID" value="KAI8545239.1"/>
    <property type="molecule type" value="Genomic_DNA"/>
</dbReference>
<keyword evidence="2" id="KW-1185">Reference proteome</keyword>
<evidence type="ECO:0000313" key="2">
    <source>
        <dbReference type="Proteomes" id="UP001062846"/>
    </source>
</evidence>
<proteinExistence type="predicted"/>
<name>A0ACC0MX82_RHOML</name>
<organism evidence="1 2">
    <name type="scientific">Rhododendron molle</name>
    <name type="common">Chinese azalea</name>
    <name type="synonym">Azalea mollis</name>
    <dbReference type="NCBI Taxonomy" id="49168"/>
    <lineage>
        <taxon>Eukaryota</taxon>
        <taxon>Viridiplantae</taxon>
        <taxon>Streptophyta</taxon>
        <taxon>Embryophyta</taxon>
        <taxon>Tracheophyta</taxon>
        <taxon>Spermatophyta</taxon>
        <taxon>Magnoliopsida</taxon>
        <taxon>eudicotyledons</taxon>
        <taxon>Gunneridae</taxon>
        <taxon>Pentapetalae</taxon>
        <taxon>asterids</taxon>
        <taxon>Ericales</taxon>
        <taxon>Ericaceae</taxon>
        <taxon>Ericoideae</taxon>
        <taxon>Rhodoreae</taxon>
        <taxon>Rhododendron</taxon>
    </lineage>
</organism>
<accession>A0ACC0MX82</accession>
<gene>
    <name evidence="1" type="ORF">RHMOL_Rhmol07G0025500</name>
</gene>
<protein>
    <submittedName>
        <fullName evidence="1">Uncharacterized protein</fullName>
    </submittedName>
</protein>